<feature type="compositionally biased region" description="Low complexity" evidence="1">
    <location>
        <begin position="361"/>
        <end position="382"/>
    </location>
</feature>
<evidence type="ECO:0000256" key="1">
    <source>
        <dbReference type="SAM" id="MobiDB-lite"/>
    </source>
</evidence>
<dbReference type="EMBL" id="VSRR010000206">
    <property type="protein sequence ID" value="MPC12259.1"/>
    <property type="molecule type" value="Genomic_DNA"/>
</dbReference>
<proteinExistence type="predicted"/>
<name>A0A5B7CRV2_PORTR</name>
<feature type="compositionally biased region" description="Basic and acidic residues" evidence="1">
    <location>
        <begin position="454"/>
        <end position="469"/>
    </location>
</feature>
<dbReference type="OrthoDB" id="6510765at2759"/>
<sequence>MTISAPRYLVGHSTASVKDLGGAESRTQLCRQEHERHHHHYHQVFESMEANKGHMKDRDIKSELRRAIKMQGPHQDLGRQSAIDVPLVFLTGTAKKAKEALAPSILHLCCRRGRRERPSIAPSCARPIHAFLATQTLHSSANVQAGVFLVVLVASAPAAASWIFPDQKQAAPSSRDTEGVSADLNLLTLVSGQSPPAAAHDGLALLRHLLHAKNNNNKVPRSLDAHTPSLSPPSGITVHHGSLLPLQFKSSPSSQSCCTGSGFKPSTYLLSPANGLGGAAPYKHAITTTTTHKPLHTINAINIYRPVFNSIITTQKPEYIYVDDLTQPPLSYSTTAAPQAYNSFVNLITTSTPTHNSNYVTTNPPYKPTTTTTTTTTTFKPPSSHNQISYELPDKYKPTSTVHRQISTNIQQNLPHRDHHNHHHAASTSKPQRQSRGYRYGYEVNSQHHGTSFGHHERSDGNTVRHDSHSTQGTTSTLNLPVTVSFLLKALFQSPRTLYLRVNVPTLLKALFPLSLNLKPACCYSHSLQSMLFPPKTFKSLFPLSSRHYSHFP</sequence>
<protein>
    <submittedName>
        <fullName evidence="2">Uncharacterized protein</fullName>
    </submittedName>
</protein>
<feature type="region of interest" description="Disordered" evidence="1">
    <location>
        <begin position="415"/>
        <end position="475"/>
    </location>
</feature>
<organism evidence="2 3">
    <name type="scientific">Portunus trituberculatus</name>
    <name type="common">Swimming crab</name>
    <name type="synonym">Neptunus trituberculatus</name>
    <dbReference type="NCBI Taxonomy" id="210409"/>
    <lineage>
        <taxon>Eukaryota</taxon>
        <taxon>Metazoa</taxon>
        <taxon>Ecdysozoa</taxon>
        <taxon>Arthropoda</taxon>
        <taxon>Crustacea</taxon>
        <taxon>Multicrustacea</taxon>
        <taxon>Malacostraca</taxon>
        <taxon>Eumalacostraca</taxon>
        <taxon>Eucarida</taxon>
        <taxon>Decapoda</taxon>
        <taxon>Pleocyemata</taxon>
        <taxon>Brachyura</taxon>
        <taxon>Eubrachyura</taxon>
        <taxon>Portunoidea</taxon>
        <taxon>Portunidae</taxon>
        <taxon>Portuninae</taxon>
        <taxon>Portunus</taxon>
    </lineage>
</organism>
<accession>A0A5B7CRV2</accession>
<dbReference type="AlphaFoldDB" id="A0A5B7CRV2"/>
<feature type="compositionally biased region" description="Polar residues" evidence="1">
    <location>
        <begin position="426"/>
        <end position="435"/>
    </location>
</feature>
<evidence type="ECO:0000313" key="2">
    <source>
        <dbReference type="EMBL" id="MPC12259.1"/>
    </source>
</evidence>
<keyword evidence="3" id="KW-1185">Reference proteome</keyword>
<feature type="region of interest" description="Disordered" evidence="1">
    <location>
        <begin position="356"/>
        <end position="390"/>
    </location>
</feature>
<gene>
    <name evidence="2" type="ORF">E2C01_004941</name>
</gene>
<evidence type="ECO:0000313" key="3">
    <source>
        <dbReference type="Proteomes" id="UP000324222"/>
    </source>
</evidence>
<reference evidence="2 3" key="1">
    <citation type="submission" date="2019-05" db="EMBL/GenBank/DDBJ databases">
        <title>Another draft genome of Portunus trituberculatus and its Hox gene families provides insights of decapod evolution.</title>
        <authorList>
            <person name="Jeong J.-H."/>
            <person name="Song I."/>
            <person name="Kim S."/>
            <person name="Choi T."/>
            <person name="Kim D."/>
            <person name="Ryu S."/>
            <person name="Kim W."/>
        </authorList>
    </citation>
    <scope>NUCLEOTIDE SEQUENCE [LARGE SCALE GENOMIC DNA]</scope>
    <source>
        <tissue evidence="2">Muscle</tissue>
    </source>
</reference>
<dbReference type="Proteomes" id="UP000324222">
    <property type="component" value="Unassembled WGS sequence"/>
</dbReference>
<comment type="caution">
    <text evidence="2">The sequence shown here is derived from an EMBL/GenBank/DDBJ whole genome shotgun (WGS) entry which is preliminary data.</text>
</comment>